<proteinExistence type="predicted"/>
<protein>
    <submittedName>
        <fullName evidence="1">Uncharacterized protein</fullName>
    </submittedName>
</protein>
<name>G0MLP8_CAEBE</name>
<sequence>MLGFSKMGKTKSKKRFQRELEDAFTTEPVGSMNASIDVPGEELGNVSTNFHWTAVLRADMMFRDAQTMLNVDSQMKSAYFDLDQITQSLNSMQATVLKTKTETPLEQTELIMKKQMQELIELSGRYDSWRNSAS</sequence>
<gene>
    <name evidence="1" type="ORF">CAEBREN_19035</name>
</gene>
<evidence type="ECO:0000313" key="1">
    <source>
        <dbReference type="EMBL" id="EGT35716.1"/>
    </source>
</evidence>
<dbReference type="InParanoid" id="G0MLP8"/>
<dbReference type="AlphaFoldDB" id="G0MLP8"/>
<dbReference type="eggNOG" id="KOG2196">
    <property type="taxonomic scope" value="Eukaryota"/>
</dbReference>
<keyword evidence="2" id="KW-1185">Reference proteome</keyword>
<dbReference type="EMBL" id="GL379800">
    <property type="protein sequence ID" value="EGT35716.1"/>
    <property type="molecule type" value="Genomic_DNA"/>
</dbReference>
<evidence type="ECO:0000313" key="2">
    <source>
        <dbReference type="Proteomes" id="UP000008068"/>
    </source>
</evidence>
<dbReference type="STRING" id="135651.G0MLP8"/>
<reference evidence="2" key="1">
    <citation type="submission" date="2011-07" db="EMBL/GenBank/DDBJ databases">
        <authorList>
            <consortium name="Caenorhabditis brenneri Sequencing and Analysis Consortium"/>
            <person name="Wilson R.K."/>
        </authorList>
    </citation>
    <scope>NUCLEOTIDE SEQUENCE [LARGE SCALE GENOMIC DNA]</scope>
    <source>
        <strain evidence="2">PB2801</strain>
    </source>
</reference>
<accession>G0MLP8</accession>
<dbReference type="HOGENOM" id="CLU_1898040_0_0_1"/>
<organism evidence="2">
    <name type="scientific">Caenorhabditis brenneri</name>
    <name type="common">Nematode worm</name>
    <dbReference type="NCBI Taxonomy" id="135651"/>
    <lineage>
        <taxon>Eukaryota</taxon>
        <taxon>Metazoa</taxon>
        <taxon>Ecdysozoa</taxon>
        <taxon>Nematoda</taxon>
        <taxon>Chromadorea</taxon>
        <taxon>Rhabditida</taxon>
        <taxon>Rhabditina</taxon>
        <taxon>Rhabditomorpha</taxon>
        <taxon>Rhabditoidea</taxon>
        <taxon>Rhabditidae</taxon>
        <taxon>Peloderinae</taxon>
        <taxon>Caenorhabditis</taxon>
    </lineage>
</organism>
<dbReference type="OrthoDB" id="344345at2759"/>
<dbReference type="Proteomes" id="UP000008068">
    <property type="component" value="Unassembled WGS sequence"/>
</dbReference>